<proteinExistence type="inferred from homology"/>
<dbReference type="Pfam" id="PF00582">
    <property type="entry name" value="Usp"/>
    <property type="match status" value="2"/>
</dbReference>
<dbReference type="Proteomes" id="UP000183413">
    <property type="component" value="Unassembled WGS sequence"/>
</dbReference>
<dbReference type="PRINTS" id="PR01438">
    <property type="entry name" value="UNVRSLSTRESS"/>
</dbReference>
<dbReference type="RefSeq" id="WP_075023239.1">
    <property type="nucleotide sequence ID" value="NZ_FOVH01000013.1"/>
</dbReference>
<accession>A0A1I5PFY7</accession>
<evidence type="ECO:0000313" key="4">
    <source>
        <dbReference type="Proteomes" id="UP000183413"/>
    </source>
</evidence>
<name>A0A1I5PFY7_9ACTN</name>
<reference evidence="3 4" key="1">
    <citation type="submission" date="2016-10" db="EMBL/GenBank/DDBJ databases">
        <authorList>
            <person name="de Groot N.N."/>
        </authorList>
    </citation>
    <scope>NUCLEOTIDE SEQUENCE [LARGE SCALE GENOMIC DNA]</scope>
    <source>
        <strain evidence="3 4">DSM 43067</strain>
    </source>
</reference>
<dbReference type="PANTHER" id="PTHR46268:SF6">
    <property type="entry name" value="UNIVERSAL STRESS PROTEIN UP12"/>
    <property type="match status" value="1"/>
</dbReference>
<dbReference type="PANTHER" id="PTHR46268">
    <property type="entry name" value="STRESS RESPONSE PROTEIN NHAX"/>
    <property type="match status" value="1"/>
</dbReference>
<dbReference type="InParanoid" id="A0A1I5PFY7"/>
<feature type="domain" description="UspA" evidence="2">
    <location>
        <begin position="5"/>
        <end position="143"/>
    </location>
</feature>
<dbReference type="eggNOG" id="COG0589">
    <property type="taxonomic scope" value="Bacteria"/>
</dbReference>
<evidence type="ECO:0000313" key="3">
    <source>
        <dbReference type="EMBL" id="SFP32461.1"/>
    </source>
</evidence>
<dbReference type="STRING" id="1993.SAMN04489713_113111"/>
<dbReference type="EMBL" id="FOVH01000013">
    <property type="protein sequence ID" value="SFP32461.1"/>
    <property type="molecule type" value="Genomic_DNA"/>
</dbReference>
<feature type="domain" description="UspA" evidence="2">
    <location>
        <begin position="153"/>
        <end position="280"/>
    </location>
</feature>
<gene>
    <name evidence="3" type="ORF">SAMN04489713_113111</name>
</gene>
<dbReference type="InterPro" id="IPR014729">
    <property type="entry name" value="Rossmann-like_a/b/a_fold"/>
</dbReference>
<keyword evidence="4" id="KW-1185">Reference proteome</keyword>
<dbReference type="AlphaFoldDB" id="A0A1I5PFY7"/>
<dbReference type="InterPro" id="IPR006015">
    <property type="entry name" value="Universal_stress_UspA"/>
</dbReference>
<dbReference type="InterPro" id="IPR006016">
    <property type="entry name" value="UspA"/>
</dbReference>
<sequence length="283" mass="29708">MSTQRRTILLGADGSVPSDRAIGWAADEAARTGKALLILHVVETATLDLPGRTTDGISEALAEAGDRILREGRALASKRQPELAVETMLVHERNVPAGLRQYAGQAAEVVIGHRGRGGFAGLLLGSTGLRLAGHHPGPVIVVRDQDGTATGEVVVGLDLAEDPGPVLDHAFTTATVRGAQLRVLHAWHPTALAVESGVDLQITAETFRGHLAAALAPWRDRYPDVKVVEDVALGHPVDMLATASAHADLVVVGSRGRSFPLGSVSHGVIHHAHCPVAVVRPYD</sequence>
<evidence type="ECO:0000259" key="2">
    <source>
        <dbReference type="Pfam" id="PF00582"/>
    </source>
</evidence>
<protein>
    <submittedName>
        <fullName evidence="3">Nucleotide-binding universal stress protein, UspA family</fullName>
    </submittedName>
</protein>
<dbReference type="SUPFAM" id="SSF52402">
    <property type="entry name" value="Adenine nucleotide alpha hydrolases-like"/>
    <property type="match status" value="2"/>
</dbReference>
<dbReference type="Gene3D" id="3.40.50.620">
    <property type="entry name" value="HUPs"/>
    <property type="match status" value="2"/>
</dbReference>
<organism evidence="3 4">
    <name type="scientific">Actinomadura madurae</name>
    <dbReference type="NCBI Taxonomy" id="1993"/>
    <lineage>
        <taxon>Bacteria</taxon>
        <taxon>Bacillati</taxon>
        <taxon>Actinomycetota</taxon>
        <taxon>Actinomycetes</taxon>
        <taxon>Streptosporangiales</taxon>
        <taxon>Thermomonosporaceae</taxon>
        <taxon>Actinomadura</taxon>
    </lineage>
</organism>
<evidence type="ECO:0000256" key="1">
    <source>
        <dbReference type="ARBA" id="ARBA00008791"/>
    </source>
</evidence>
<comment type="similarity">
    <text evidence="1">Belongs to the universal stress protein A family.</text>
</comment>